<feature type="compositionally biased region" description="Polar residues" evidence="1">
    <location>
        <begin position="63"/>
        <end position="82"/>
    </location>
</feature>
<name>A0A4R6BB29_9STAP</name>
<dbReference type="EMBL" id="SCWA01000021">
    <property type="protein sequence ID" value="TDL94168.1"/>
    <property type="molecule type" value="Genomic_DNA"/>
</dbReference>
<feature type="chain" id="PRO_5020333332" evidence="2">
    <location>
        <begin position="24"/>
        <end position="183"/>
    </location>
</feature>
<evidence type="ECO:0000256" key="2">
    <source>
        <dbReference type="SAM" id="SignalP"/>
    </source>
</evidence>
<feature type="region of interest" description="Disordered" evidence="1">
    <location>
        <begin position="63"/>
        <end position="87"/>
    </location>
</feature>
<sequence>MKKLFICLIVVMLSFSQSSEAVAKGGGSSSSSSSSAGSSSSARSSAAATRSAVSASRLNAVSRMNSTSRISRANVQRSQTAKSLARPHVRDFSGKSGRNHYFAASAGYQNNWLMYWMVINAHHLTAAKQRAALNKLSDDAVYTITVEHKGEDKVYAVPPDMYQKIQKGSKVRINGGKVVLINE</sequence>
<protein>
    <submittedName>
        <fullName evidence="3">Uncharacterized protein</fullName>
    </submittedName>
</protein>
<gene>
    <name evidence="3" type="ORF">ERX27_09835</name>
</gene>
<comment type="caution">
    <text evidence="3">The sequence shown here is derived from an EMBL/GenBank/DDBJ whole genome shotgun (WGS) entry which is preliminary data.</text>
</comment>
<evidence type="ECO:0000313" key="3">
    <source>
        <dbReference type="EMBL" id="TDL94168.1"/>
    </source>
</evidence>
<feature type="signal peptide" evidence="2">
    <location>
        <begin position="1"/>
        <end position="23"/>
    </location>
</feature>
<proteinExistence type="predicted"/>
<keyword evidence="4" id="KW-1185">Reference proteome</keyword>
<reference evidence="3 4" key="1">
    <citation type="submission" date="2019-01" db="EMBL/GenBank/DDBJ databases">
        <title>Draft genome sequences of the type strains of six Macrococcus species.</title>
        <authorList>
            <person name="Mazhar S."/>
            <person name="Altermann E."/>
            <person name="Hill C."/>
            <person name="Mcauliffe O."/>
        </authorList>
    </citation>
    <scope>NUCLEOTIDE SEQUENCE [LARGE SCALE GENOMIC DNA]</scope>
    <source>
        <strain evidence="3 4">CCM4811</strain>
    </source>
</reference>
<organism evidence="3 4">
    <name type="scientific">Macrococcus brunensis</name>
    <dbReference type="NCBI Taxonomy" id="198483"/>
    <lineage>
        <taxon>Bacteria</taxon>
        <taxon>Bacillati</taxon>
        <taxon>Bacillota</taxon>
        <taxon>Bacilli</taxon>
        <taxon>Bacillales</taxon>
        <taxon>Staphylococcaceae</taxon>
        <taxon>Macrococcus</taxon>
    </lineage>
</organism>
<dbReference type="RefSeq" id="WP_133432655.1">
    <property type="nucleotide sequence ID" value="NZ_SCWA01000021.1"/>
</dbReference>
<evidence type="ECO:0000313" key="4">
    <source>
        <dbReference type="Proteomes" id="UP000295310"/>
    </source>
</evidence>
<keyword evidence="2" id="KW-0732">Signal</keyword>
<dbReference type="AlphaFoldDB" id="A0A4R6BB29"/>
<accession>A0A4R6BB29</accession>
<dbReference type="Proteomes" id="UP000295310">
    <property type="component" value="Unassembled WGS sequence"/>
</dbReference>
<evidence type="ECO:0000256" key="1">
    <source>
        <dbReference type="SAM" id="MobiDB-lite"/>
    </source>
</evidence>